<feature type="coiled-coil region" evidence="1">
    <location>
        <begin position="442"/>
        <end position="469"/>
    </location>
</feature>
<reference evidence="3 4" key="1">
    <citation type="journal article" date="2013" name="Curr. Biol.">
        <title>The Genome of the Foraminiferan Reticulomyxa filosa.</title>
        <authorList>
            <person name="Glockner G."/>
            <person name="Hulsmann N."/>
            <person name="Schleicher M."/>
            <person name="Noegel A.A."/>
            <person name="Eichinger L."/>
            <person name="Gallinger C."/>
            <person name="Pawlowski J."/>
            <person name="Sierra R."/>
            <person name="Euteneuer U."/>
            <person name="Pillet L."/>
            <person name="Moustafa A."/>
            <person name="Platzer M."/>
            <person name="Groth M."/>
            <person name="Szafranski K."/>
            <person name="Schliwa M."/>
        </authorList>
    </citation>
    <scope>NUCLEOTIDE SEQUENCE [LARGE SCALE GENOMIC DNA]</scope>
</reference>
<evidence type="ECO:0000256" key="1">
    <source>
        <dbReference type="SAM" id="Coils"/>
    </source>
</evidence>
<feature type="region of interest" description="Disordered" evidence="2">
    <location>
        <begin position="188"/>
        <end position="248"/>
    </location>
</feature>
<gene>
    <name evidence="3" type="ORF">RFI_20857</name>
</gene>
<dbReference type="Proteomes" id="UP000023152">
    <property type="component" value="Unassembled WGS sequence"/>
</dbReference>
<feature type="compositionally biased region" description="Polar residues" evidence="2">
    <location>
        <begin position="188"/>
        <end position="223"/>
    </location>
</feature>
<comment type="caution">
    <text evidence="3">The sequence shown here is derived from an EMBL/GenBank/DDBJ whole genome shotgun (WGS) entry which is preliminary data.</text>
</comment>
<keyword evidence="1" id="KW-0175">Coiled coil</keyword>
<dbReference type="AlphaFoldDB" id="X6MRQ1"/>
<sequence length="491" mass="56219">MQWKSKQMEEEMQIKLEEMNASIAVKHEEFSKLTNECAQQQSQLKALQDSVAPQMALLKELELKLQCKVCIDIDIDIDIDKKKKKINYKQQKELKNESEKLDAMREELRTLEHARLGKYKEVKHIEEEMLCKCSELEKTNGQFEESIKHLKESKTSLQQVQQDLDIRNEELKSILDRVNAAKNELQTCVNSNANNKTSNSQARSEEATPNQQKKWLSRSTSLPSPEMQKTFDTPPPPEPRINDGLSNDSTNFPLQLSLEEFQQIGKNWTMNDTSGLANMESASPEKVLQSVEKLRRILDAMCYPQGGCVFSLQASIRHCKSIQQSLEHRNVQLISLLKHSSHITGNENISELSATSGEKNNNNNNNNNNITEQSRAVNDLAPTYESLQVIKKQLNRLHTERQHLEKSLQYALSLVSSNDDKEEASASTVASSNASVKSGKELRDMKGELHELKQQLLQLRHLCDDQKHKLKICLSRNRNCKRNSLHRHKVK</sequence>
<dbReference type="EMBL" id="ASPP01018209">
    <property type="protein sequence ID" value="ETO16479.1"/>
    <property type="molecule type" value="Genomic_DNA"/>
</dbReference>
<organism evidence="3 4">
    <name type="scientific">Reticulomyxa filosa</name>
    <dbReference type="NCBI Taxonomy" id="46433"/>
    <lineage>
        <taxon>Eukaryota</taxon>
        <taxon>Sar</taxon>
        <taxon>Rhizaria</taxon>
        <taxon>Retaria</taxon>
        <taxon>Foraminifera</taxon>
        <taxon>Monothalamids</taxon>
        <taxon>Reticulomyxidae</taxon>
        <taxon>Reticulomyxa</taxon>
    </lineage>
</organism>
<evidence type="ECO:0000256" key="2">
    <source>
        <dbReference type="SAM" id="MobiDB-lite"/>
    </source>
</evidence>
<evidence type="ECO:0000313" key="3">
    <source>
        <dbReference type="EMBL" id="ETO16479.1"/>
    </source>
</evidence>
<feature type="coiled-coil region" evidence="1">
    <location>
        <begin position="87"/>
        <end position="184"/>
    </location>
</feature>
<name>X6MRQ1_RETFI</name>
<keyword evidence="4" id="KW-1185">Reference proteome</keyword>
<accession>X6MRQ1</accession>
<proteinExistence type="predicted"/>
<protein>
    <submittedName>
        <fullName evidence="3">Uncharacterized protein</fullName>
    </submittedName>
</protein>
<evidence type="ECO:0000313" key="4">
    <source>
        <dbReference type="Proteomes" id="UP000023152"/>
    </source>
</evidence>